<dbReference type="GO" id="GO:0003677">
    <property type="term" value="F:DNA binding"/>
    <property type="evidence" value="ECO:0007669"/>
    <property type="project" value="UniProtKB-UniRule"/>
</dbReference>
<evidence type="ECO:0000313" key="8">
    <source>
        <dbReference type="Proteomes" id="UP000267804"/>
    </source>
</evidence>
<dbReference type="InterPro" id="IPR001867">
    <property type="entry name" value="OmpR/PhoB-type_DNA-bd"/>
</dbReference>
<dbReference type="InterPro" id="IPR036388">
    <property type="entry name" value="WH-like_DNA-bd_sf"/>
</dbReference>
<dbReference type="GO" id="GO:0006355">
    <property type="term" value="P:regulation of DNA-templated transcription"/>
    <property type="evidence" value="ECO:0007669"/>
    <property type="project" value="InterPro"/>
</dbReference>
<dbReference type="Pfam" id="PF03704">
    <property type="entry name" value="BTAD"/>
    <property type="match status" value="1"/>
</dbReference>
<feature type="domain" description="OmpR/PhoB-type" evidence="6">
    <location>
        <begin position="13"/>
        <end position="118"/>
    </location>
</feature>
<dbReference type="Gene3D" id="3.40.50.300">
    <property type="entry name" value="P-loop containing nucleotide triphosphate hydrolases"/>
    <property type="match status" value="1"/>
</dbReference>
<dbReference type="Gene3D" id="1.10.10.10">
    <property type="entry name" value="Winged helix-like DNA-binding domain superfamily/Winged helix DNA-binding domain"/>
    <property type="match status" value="1"/>
</dbReference>
<dbReference type="InterPro" id="IPR016032">
    <property type="entry name" value="Sig_transdc_resp-reg_C-effctor"/>
</dbReference>
<dbReference type="Gene3D" id="1.25.40.10">
    <property type="entry name" value="Tetratricopeptide repeat domain"/>
    <property type="match status" value="1"/>
</dbReference>
<evidence type="ECO:0000256" key="3">
    <source>
        <dbReference type="ARBA" id="ARBA00023125"/>
    </source>
</evidence>
<evidence type="ECO:0000259" key="6">
    <source>
        <dbReference type="PROSITE" id="PS51755"/>
    </source>
</evidence>
<accession>A0A386WV73</accession>
<dbReference type="GO" id="GO:0000160">
    <property type="term" value="P:phosphorelay signal transduction system"/>
    <property type="evidence" value="ECO:0007669"/>
    <property type="project" value="InterPro"/>
</dbReference>
<feature type="DNA-binding region" description="OmpR/PhoB-type" evidence="5">
    <location>
        <begin position="13"/>
        <end position="118"/>
    </location>
</feature>
<dbReference type="AlphaFoldDB" id="A0A386WV73"/>
<dbReference type="InterPro" id="IPR005158">
    <property type="entry name" value="BTAD"/>
</dbReference>
<evidence type="ECO:0000256" key="5">
    <source>
        <dbReference type="PROSITE-ProRule" id="PRU01091"/>
    </source>
</evidence>
<dbReference type="InterPro" id="IPR011990">
    <property type="entry name" value="TPR-like_helical_dom_sf"/>
</dbReference>
<evidence type="ECO:0000256" key="1">
    <source>
        <dbReference type="ARBA" id="ARBA00005820"/>
    </source>
</evidence>
<dbReference type="InterPro" id="IPR051677">
    <property type="entry name" value="AfsR-DnrI-RedD_regulator"/>
</dbReference>
<dbReference type="PROSITE" id="PS51755">
    <property type="entry name" value="OMPR_PHOB"/>
    <property type="match status" value="1"/>
</dbReference>
<dbReference type="PANTHER" id="PTHR35807">
    <property type="entry name" value="TRANSCRIPTIONAL REGULATOR REDD-RELATED"/>
    <property type="match status" value="1"/>
</dbReference>
<dbReference type="PRINTS" id="PR00364">
    <property type="entry name" value="DISEASERSIST"/>
</dbReference>
<dbReference type="KEGG" id="mtua:CSH63_31765"/>
<evidence type="ECO:0000256" key="2">
    <source>
        <dbReference type="ARBA" id="ARBA00023015"/>
    </source>
</evidence>
<gene>
    <name evidence="7" type="ORF">CSH63_31765</name>
</gene>
<dbReference type="CDD" id="cd15831">
    <property type="entry name" value="BTAD"/>
    <property type="match status" value="1"/>
</dbReference>
<keyword evidence="3 5" id="KW-0238">DNA-binding</keyword>
<proteinExistence type="inferred from homology"/>
<keyword evidence="2" id="KW-0805">Transcription regulation</keyword>
<dbReference type="Proteomes" id="UP000267804">
    <property type="component" value="Chromosome"/>
</dbReference>
<dbReference type="SUPFAM" id="SSF52540">
    <property type="entry name" value="P-loop containing nucleoside triphosphate hydrolases"/>
    <property type="match status" value="1"/>
</dbReference>
<comment type="similarity">
    <text evidence="1">Belongs to the AfsR/DnrI/RedD regulatory family.</text>
</comment>
<evidence type="ECO:0000313" key="7">
    <source>
        <dbReference type="EMBL" id="AYF31952.1"/>
    </source>
</evidence>
<dbReference type="SUPFAM" id="SSF46894">
    <property type="entry name" value="C-terminal effector domain of the bipartite response regulators"/>
    <property type="match status" value="1"/>
</dbReference>
<organism evidence="7 8">
    <name type="scientific">Micromonospora tulbaghiae</name>
    <dbReference type="NCBI Taxonomy" id="479978"/>
    <lineage>
        <taxon>Bacteria</taxon>
        <taxon>Bacillati</taxon>
        <taxon>Actinomycetota</taxon>
        <taxon>Actinomycetes</taxon>
        <taxon>Micromonosporales</taxon>
        <taxon>Micromonosporaceae</taxon>
        <taxon>Micromonospora</taxon>
    </lineage>
</organism>
<sequence length="733" mass="79725">MAAARRQQGGLGQDARDDRGMIMQFRILGPVEAGTDSGEPIAVGGPRVKTLLAALVVHANQTLRIDWLSDAIWDGQPPPTAAATLHSYVCRLRSRLAGTGPDGADRIRTDADGYRLRVEPGELDSDVFQDLMDRGRSAAGQGRHVEACEQLKSALKSWRGPALANISAKFAEVFAVSLDESRVAVMAEWLELELGLGRHQEVIPDLRMLTQRYPLRQRLVRLLMLALYRSGQQAEALHVFRAARHALVEELGVEPGPALQALHQQILNNDAVLDHRHSADTAGRHNLPPDVDDFTGRTDEVHRLLEVIAPEDPGRTALLVNAVNGMPGVGKTALAVHVAHLLADHYPDGQLFLDLHGHQPDQRPRDPADALGALLLLLGVSERSIPATLEQRAAMWRTQLMHRRVVVVLDDATSLAQVEPLLPGSRNCLVLVTSRGRLDGLRTRHTMTLEPMSELDAGSLLGRMLGESRTAGEPQNVKILADLCHRLPLALRIVGARLGNRPSWQIGDLIERLRGPGGLSRLTAGNLSLDATFAESYRRLHSGQRRVITLLGAHAAESFDVGAAAAAAALDSAEAERVLESLVDANLLEARGFGRYAMHALLRDYLQAASTAAGREHADEAVRRVADYHLHTLRNVYRSFFPDGVPVNLGYPLPDVRPLDFGDRSAALRWYQSAAEDLHGIGVTSDGRPRQAGLLRAMSVLCARLGRRDDAVRLQHRAEALTGPTPLPATAAA</sequence>
<dbReference type="EMBL" id="CP024087">
    <property type="protein sequence ID" value="AYF31952.1"/>
    <property type="molecule type" value="Genomic_DNA"/>
</dbReference>
<keyword evidence="4" id="KW-0804">Transcription</keyword>
<dbReference type="SMART" id="SM01043">
    <property type="entry name" value="BTAD"/>
    <property type="match status" value="1"/>
</dbReference>
<dbReference type="PANTHER" id="PTHR35807:SF1">
    <property type="entry name" value="TRANSCRIPTIONAL REGULATOR REDD"/>
    <property type="match status" value="1"/>
</dbReference>
<dbReference type="SMART" id="SM00862">
    <property type="entry name" value="Trans_reg_C"/>
    <property type="match status" value="1"/>
</dbReference>
<dbReference type="SUPFAM" id="SSF48452">
    <property type="entry name" value="TPR-like"/>
    <property type="match status" value="1"/>
</dbReference>
<dbReference type="InterPro" id="IPR027417">
    <property type="entry name" value="P-loop_NTPase"/>
</dbReference>
<protein>
    <submittedName>
        <fullName evidence="7">SARP family transcriptional regulator</fullName>
    </submittedName>
</protein>
<reference evidence="7 8" key="1">
    <citation type="submission" date="2017-10" db="EMBL/GenBank/DDBJ databases">
        <title>Integration of genomic and chemical information greatly accelerates assignment of the full stereostructure of myelolactone, a potent inhibitor of myeloma from a marine-derived Micromonospora.</title>
        <authorList>
            <person name="Kim M.C."/>
            <person name="Machado H."/>
            <person name="Jensen P.R."/>
            <person name="Fenical W."/>
        </authorList>
    </citation>
    <scope>NUCLEOTIDE SEQUENCE [LARGE SCALE GENOMIC DNA]</scope>
    <source>
        <strain evidence="7 8">CNY-010</strain>
    </source>
</reference>
<evidence type="ECO:0000256" key="4">
    <source>
        <dbReference type="ARBA" id="ARBA00023163"/>
    </source>
</evidence>
<name>A0A386WV73_9ACTN</name>